<dbReference type="Pfam" id="PF01928">
    <property type="entry name" value="CYTH"/>
    <property type="match status" value="1"/>
</dbReference>
<feature type="domain" description="CYTH" evidence="1">
    <location>
        <begin position="1"/>
        <end position="200"/>
    </location>
</feature>
<keyword evidence="3" id="KW-1185">Reference proteome</keyword>
<dbReference type="EMBL" id="CP031035">
    <property type="protein sequence ID" value="QDZ18654.1"/>
    <property type="molecule type" value="Genomic_DNA"/>
</dbReference>
<dbReference type="InterPro" id="IPR033469">
    <property type="entry name" value="CYTH-like_dom_sf"/>
</dbReference>
<accession>A0A5B8MER6</accession>
<dbReference type="SMART" id="SM01118">
    <property type="entry name" value="CYTH"/>
    <property type="match status" value="1"/>
</dbReference>
<dbReference type="AlphaFoldDB" id="A0A5B8MER6"/>
<dbReference type="PANTHER" id="PTHR34948:SF2">
    <property type="entry name" value="TRIPHOSPHATE TUNNEL METALLOENZYME 3"/>
    <property type="match status" value="1"/>
</dbReference>
<gene>
    <name evidence="2" type="ORF">A3770_02p11720</name>
</gene>
<reference evidence="2 3" key="1">
    <citation type="submission" date="2018-07" db="EMBL/GenBank/DDBJ databases">
        <title>The complete nuclear genome of the prasinophyte Chloropicon primus (CCMP1205).</title>
        <authorList>
            <person name="Pombert J.-F."/>
            <person name="Otis C."/>
            <person name="Turmel M."/>
            <person name="Lemieux C."/>
        </authorList>
    </citation>
    <scope>NUCLEOTIDE SEQUENCE [LARGE SCALE GENOMIC DNA]</scope>
    <source>
        <strain evidence="2 3">CCMP1205</strain>
    </source>
</reference>
<protein>
    <recommendedName>
        <fullName evidence="1">CYTH domain-containing protein</fullName>
    </recommendedName>
</protein>
<evidence type="ECO:0000259" key="1">
    <source>
        <dbReference type="PROSITE" id="PS51707"/>
    </source>
</evidence>
<evidence type="ECO:0000313" key="2">
    <source>
        <dbReference type="EMBL" id="QDZ18654.1"/>
    </source>
</evidence>
<dbReference type="InterPro" id="IPR023577">
    <property type="entry name" value="CYTH_domain"/>
</dbReference>
<dbReference type="SUPFAM" id="SSF55154">
    <property type="entry name" value="CYTH-like phosphatases"/>
    <property type="match status" value="1"/>
</dbReference>
<dbReference type="PANTHER" id="PTHR34948">
    <property type="entry name" value="OS08G0299200 PROTEIN"/>
    <property type="match status" value="1"/>
</dbReference>
<evidence type="ECO:0000313" key="3">
    <source>
        <dbReference type="Proteomes" id="UP000316726"/>
    </source>
</evidence>
<dbReference type="PROSITE" id="PS51707">
    <property type="entry name" value="CYTH"/>
    <property type="match status" value="1"/>
</dbReference>
<dbReference type="Gene3D" id="2.40.320.10">
    <property type="entry name" value="Hypothetical Protein Pfu-838710-001"/>
    <property type="match status" value="1"/>
</dbReference>
<dbReference type="OrthoDB" id="2160189at2759"/>
<organism evidence="2 3">
    <name type="scientific">Chloropicon primus</name>
    <dbReference type="NCBI Taxonomy" id="1764295"/>
    <lineage>
        <taxon>Eukaryota</taxon>
        <taxon>Viridiplantae</taxon>
        <taxon>Chlorophyta</taxon>
        <taxon>Chloropicophyceae</taxon>
        <taxon>Chloropicales</taxon>
        <taxon>Chloropicaceae</taxon>
        <taxon>Chloropicon</taxon>
    </lineage>
</organism>
<dbReference type="Proteomes" id="UP000316726">
    <property type="component" value="Chromosome 2"/>
</dbReference>
<name>A0A5B8MER6_9CHLO</name>
<sequence length="200" mass="22897">MEVEVKLRLKSGDDHRKACEHFGSRDEHKAKYFQENLFFDGLEQELSSKRVVLRIRFYNMNEKCVVTVKGKAVLENGIGKASEVEEAIDPILGRSFVENPELMLESDLSVLRDTLGKFGVKGLKGLGGFKNVRDVYNWKGLDIEVDETKYNWGTVYEIECETSEPERIKGELEEVLKGQGVGYEYSKVTKFQNFINQTLD</sequence>
<dbReference type="GO" id="GO:0016462">
    <property type="term" value="F:pyrophosphatase activity"/>
    <property type="evidence" value="ECO:0007669"/>
    <property type="project" value="UniProtKB-ARBA"/>
</dbReference>
<proteinExistence type="predicted"/>